<evidence type="ECO:0000256" key="1">
    <source>
        <dbReference type="SAM" id="MobiDB-lite"/>
    </source>
</evidence>
<evidence type="ECO:0000256" key="2">
    <source>
        <dbReference type="SAM" id="SignalP"/>
    </source>
</evidence>
<feature type="signal peptide" evidence="2">
    <location>
        <begin position="1"/>
        <end position="20"/>
    </location>
</feature>
<proteinExistence type="predicted"/>
<name>A0A7S3QCX2_9STRA</name>
<evidence type="ECO:0000313" key="3">
    <source>
        <dbReference type="EMBL" id="CAE0472953.1"/>
    </source>
</evidence>
<sequence length="420" mass="45987">MRLARAFLSLSLLQIPKASSSFALSSPTSKAAAASSFMTTTTTTTTTMTRNANIQKTKMFSTSTTETEKVTIFGGDYAGHSATFSSIDGALIPVPNHYVPEAMVEWGQVPNGLECIVSEDLVEAENENDNDNDAKQVWERNVVTIMPEVGCGLDNLDTMKNQQFIPNENVNTISLKDVKAHAQVQAQAQAQVGVATAFLTDAKRRVECIFVVQEDNKDSDNGDYDDNTSISVSTSTTTRYRISINLHENNQLRSPIDMTKERKTSDESSKGTIAKGGGLDSRTVARLIGKEDFNKPFCNGNGYDVSRLEGKWTISNIDIDGKEDGNGSNDDDDGDDEIVVERGSDYWNNDNVSTFSLPGNILVRFCKSSCLLEISLLQTSTGDDNDDDDDDSFMNRIVVTRNLEDDADGNVEYSMETKKG</sequence>
<organism evidence="3">
    <name type="scientific">Chaetoceros debilis</name>
    <dbReference type="NCBI Taxonomy" id="122233"/>
    <lineage>
        <taxon>Eukaryota</taxon>
        <taxon>Sar</taxon>
        <taxon>Stramenopiles</taxon>
        <taxon>Ochrophyta</taxon>
        <taxon>Bacillariophyta</taxon>
        <taxon>Coscinodiscophyceae</taxon>
        <taxon>Chaetocerotophycidae</taxon>
        <taxon>Chaetocerotales</taxon>
        <taxon>Chaetocerotaceae</taxon>
        <taxon>Chaetoceros</taxon>
    </lineage>
</organism>
<feature type="region of interest" description="Disordered" evidence="1">
    <location>
        <begin position="317"/>
        <end position="336"/>
    </location>
</feature>
<gene>
    <name evidence="3" type="ORF">CDEB00056_LOCUS17806</name>
</gene>
<protein>
    <recommendedName>
        <fullName evidence="4">Plastid lipid-associated protein/fibrillin conserved domain-containing protein</fullName>
    </recommendedName>
</protein>
<evidence type="ECO:0008006" key="4">
    <source>
        <dbReference type="Google" id="ProtNLM"/>
    </source>
</evidence>
<feature type="chain" id="PRO_5030876012" description="Plastid lipid-associated protein/fibrillin conserved domain-containing protein" evidence="2">
    <location>
        <begin position="21"/>
        <end position="420"/>
    </location>
</feature>
<keyword evidence="2" id="KW-0732">Signal</keyword>
<accession>A0A7S3QCX2</accession>
<feature type="region of interest" description="Disordered" evidence="1">
    <location>
        <begin position="251"/>
        <end position="277"/>
    </location>
</feature>
<dbReference type="AlphaFoldDB" id="A0A7S3QCX2"/>
<feature type="compositionally biased region" description="Basic and acidic residues" evidence="1">
    <location>
        <begin position="258"/>
        <end position="269"/>
    </location>
</feature>
<dbReference type="EMBL" id="HBIO01023171">
    <property type="protein sequence ID" value="CAE0472953.1"/>
    <property type="molecule type" value="Transcribed_RNA"/>
</dbReference>
<reference evidence="3" key="1">
    <citation type="submission" date="2021-01" db="EMBL/GenBank/DDBJ databases">
        <authorList>
            <person name="Corre E."/>
            <person name="Pelletier E."/>
            <person name="Niang G."/>
            <person name="Scheremetjew M."/>
            <person name="Finn R."/>
            <person name="Kale V."/>
            <person name="Holt S."/>
            <person name="Cochrane G."/>
            <person name="Meng A."/>
            <person name="Brown T."/>
            <person name="Cohen L."/>
        </authorList>
    </citation>
    <scope>NUCLEOTIDE SEQUENCE</scope>
    <source>
        <strain evidence="3">MM31A-1</strain>
    </source>
</reference>